<feature type="compositionally biased region" description="Basic and acidic residues" evidence="1">
    <location>
        <begin position="15"/>
        <end position="28"/>
    </location>
</feature>
<feature type="compositionally biased region" description="Polar residues" evidence="1">
    <location>
        <begin position="1"/>
        <end position="12"/>
    </location>
</feature>
<feature type="compositionally biased region" description="Polar residues" evidence="1">
    <location>
        <begin position="63"/>
        <end position="76"/>
    </location>
</feature>
<dbReference type="AlphaFoldDB" id="A0A2H5Q5G1"/>
<keyword evidence="3" id="KW-1185">Reference proteome</keyword>
<sequence length="127" mass="14358">MLRCQTAKQQPVDQRCNREKQQPADRRCSRVKPRTSSQQSPTRSCEAKPSEIGDVSEAAASRSEMQPQEATASRSEMQPREPAAISHRRDRAKLSHHCNRDVLMESTAPRLLPLAAIGFTGYHNRYN</sequence>
<comment type="caution">
    <text evidence="2">The sequence shown here is derived from an EMBL/GenBank/DDBJ whole genome shotgun (WGS) entry which is preliminary data.</text>
</comment>
<evidence type="ECO:0000256" key="1">
    <source>
        <dbReference type="SAM" id="MobiDB-lite"/>
    </source>
</evidence>
<organism evidence="2 3">
    <name type="scientific">Citrus unshiu</name>
    <name type="common">Satsuma mandarin</name>
    <name type="synonym">Citrus nobilis var. unshiu</name>
    <dbReference type="NCBI Taxonomy" id="55188"/>
    <lineage>
        <taxon>Eukaryota</taxon>
        <taxon>Viridiplantae</taxon>
        <taxon>Streptophyta</taxon>
        <taxon>Embryophyta</taxon>
        <taxon>Tracheophyta</taxon>
        <taxon>Spermatophyta</taxon>
        <taxon>Magnoliopsida</taxon>
        <taxon>eudicotyledons</taxon>
        <taxon>Gunneridae</taxon>
        <taxon>Pentapetalae</taxon>
        <taxon>rosids</taxon>
        <taxon>malvids</taxon>
        <taxon>Sapindales</taxon>
        <taxon>Rutaceae</taxon>
        <taxon>Aurantioideae</taxon>
        <taxon>Citrus</taxon>
    </lineage>
</organism>
<reference evidence="2 3" key="1">
    <citation type="journal article" date="2017" name="Front. Genet.">
        <title>Draft sequencing of the heterozygous diploid genome of Satsuma (Citrus unshiu Marc.) using a hybrid assembly approach.</title>
        <authorList>
            <person name="Shimizu T."/>
            <person name="Tanizawa Y."/>
            <person name="Mochizuki T."/>
            <person name="Nagasaki H."/>
            <person name="Yoshioka T."/>
            <person name="Toyoda A."/>
            <person name="Fujiyama A."/>
            <person name="Kaminuma E."/>
            <person name="Nakamura Y."/>
        </authorList>
    </citation>
    <scope>NUCLEOTIDE SEQUENCE [LARGE SCALE GENOMIC DNA]</scope>
    <source>
        <strain evidence="3">cv. Miyagawa wase</strain>
    </source>
</reference>
<dbReference type="Proteomes" id="UP000236630">
    <property type="component" value="Unassembled WGS sequence"/>
</dbReference>
<proteinExistence type="predicted"/>
<evidence type="ECO:0000313" key="3">
    <source>
        <dbReference type="Proteomes" id="UP000236630"/>
    </source>
</evidence>
<gene>
    <name evidence="2" type="ORF">CUMW_197570</name>
</gene>
<name>A0A2H5Q5G1_CITUN</name>
<protein>
    <submittedName>
        <fullName evidence="2">Uncharacterized protein</fullName>
    </submittedName>
</protein>
<feature type="region of interest" description="Disordered" evidence="1">
    <location>
        <begin position="1"/>
        <end position="93"/>
    </location>
</feature>
<feature type="compositionally biased region" description="Polar residues" evidence="1">
    <location>
        <begin position="34"/>
        <end position="43"/>
    </location>
</feature>
<dbReference type="EMBL" id="BDQV01000220">
    <property type="protein sequence ID" value="GAY59844.1"/>
    <property type="molecule type" value="Genomic_DNA"/>
</dbReference>
<evidence type="ECO:0000313" key="2">
    <source>
        <dbReference type="EMBL" id="GAY59844.1"/>
    </source>
</evidence>
<accession>A0A2H5Q5G1</accession>